<evidence type="ECO:0000256" key="6">
    <source>
        <dbReference type="ARBA" id="ARBA00022692"/>
    </source>
</evidence>
<evidence type="ECO:0000256" key="3">
    <source>
        <dbReference type="ARBA" id="ARBA00015325"/>
    </source>
</evidence>
<dbReference type="STRING" id="688269.Theth_0635"/>
<dbReference type="AlphaFoldDB" id="F7YXS8"/>
<dbReference type="EMBL" id="CP002351">
    <property type="protein sequence ID" value="AEH50722.1"/>
    <property type="molecule type" value="Genomic_DNA"/>
</dbReference>
<dbReference type="Proteomes" id="UP000006804">
    <property type="component" value="Chromosome"/>
</dbReference>
<keyword evidence="5 13" id="KW-1003">Cell membrane</keyword>
<evidence type="ECO:0000256" key="9">
    <source>
        <dbReference type="ARBA" id="ARBA00023136"/>
    </source>
</evidence>
<dbReference type="InterPro" id="IPR019998">
    <property type="entry name" value="Membr_insert_YidC"/>
</dbReference>
<evidence type="ECO:0000256" key="2">
    <source>
        <dbReference type="ARBA" id="ARBA00010527"/>
    </source>
</evidence>
<accession>F7YXS8</accession>
<keyword evidence="16" id="KW-1185">Reference proteome</keyword>
<dbReference type="GO" id="GO:0051205">
    <property type="term" value="P:protein insertion into membrane"/>
    <property type="evidence" value="ECO:0007669"/>
    <property type="project" value="TreeGrafter"/>
</dbReference>
<comment type="function">
    <text evidence="13">Required for the insertion and/or proper folding and/or complex formation of integral membrane proteins into the membrane. Involved in integration of membrane proteins that insert both dependently and independently of the Sec translocase complex, as well as at least some lipoproteins. Aids folding of multispanning membrane proteins.</text>
</comment>
<keyword evidence="8 13" id="KW-1133">Transmembrane helix</keyword>
<keyword evidence="9 13" id="KW-0472">Membrane</keyword>
<dbReference type="RefSeq" id="WP_013931945.1">
    <property type="nucleotide sequence ID" value="NC_015707.1"/>
</dbReference>
<feature type="transmembrane region" description="Helical" evidence="13">
    <location>
        <begin position="246"/>
        <end position="265"/>
    </location>
</feature>
<proteinExistence type="inferred from homology"/>
<feature type="transmembrane region" description="Helical" evidence="13">
    <location>
        <begin position="383"/>
        <end position="400"/>
    </location>
</feature>
<name>F7YXS8_9THEM</name>
<keyword evidence="4 13" id="KW-0813">Transport</keyword>
<feature type="transmembrane region" description="Helical" evidence="13">
    <location>
        <begin position="351"/>
        <end position="371"/>
    </location>
</feature>
<dbReference type="CDD" id="cd20070">
    <property type="entry name" value="5TM_YidC_Alb3"/>
    <property type="match status" value="1"/>
</dbReference>
<dbReference type="InterPro" id="IPR001708">
    <property type="entry name" value="YidC/ALB3/OXA1/COX18"/>
</dbReference>
<dbReference type="PATRIC" id="fig|688269.3.peg.658"/>
<evidence type="ECO:0000313" key="16">
    <source>
        <dbReference type="Proteomes" id="UP000006804"/>
    </source>
</evidence>
<evidence type="ECO:0000256" key="4">
    <source>
        <dbReference type="ARBA" id="ARBA00022448"/>
    </source>
</evidence>
<keyword evidence="6 13" id="KW-0812">Transmembrane</keyword>
<dbReference type="Pfam" id="PF02096">
    <property type="entry name" value="60KD_IMP"/>
    <property type="match status" value="1"/>
</dbReference>
<protein>
    <recommendedName>
        <fullName evidence="3 13">Membrane protein insertase YidC</fullName>
    </recommendedName>
    <alternativeName>
        <fullName evidence="12 13">Foldase YidC</fullName>
    </alternativeName>
    <alternativeName>
        <fullName evidence="11 13">Membrane integrase YidC</fullName>
    </alternativeName>
    <alternativeName>
        <fullName evidence="13">Membrane protein YidC</fullName>
    </alternativeName>
</protein>
<dbReference type="KEGG" id="tta:Theth_0635"/>
<organism evidence="15 16">
    <name type="scientific">Pseudothermotoga thermarum DSM 5069</name>
    <dbReference type="NCBI Taxonomy" id="688269"/>
    <lineage>
        <taxon>Bacteria</taxon>
        <taxon>Thermotogati</taxon>
        <taxon>Thermotogota</taxon>
        <taxon>Thermotogae</taxon>
        <taxon>Thermotogales</taxon>
        <taxon>Thermotogaceae</taxon>
        <taxon>Pseudothermotoga</taxon>
    </lineage>
</organism>
<dbReference type="GO" id="GO:0015031">
    <property type="term" value="P:protein transport"/>
    <property type="evidence" value="ECO:0007669"/>
    <property type="project" value="UniProtKB-KW"/>
</dbReference>
<evidence type="ECO:0000256" key="1">
    <source>
        <dbReference type="ARBA" id="ARBA00004429"/>
    </source>
</evidence>
<feature type="transmembrane region" description="Helical" evidence="13">
    <location>
        <begin position="310"/>
        <end position="331"/>
    </location>
</feature>
<dbReference type="NCBIfam" id="TIGR03592">
    <property type="entry name" value="yidC_oxa1_cterm"/>
    <property type="match status" value="1"/>
</dbReference>
<evidence type="ECO:0000256" key="8">
    <source>
        <dbReference type="ARBA" id="ARBA00022989"/>
    </source>
</evidence>
<evidence type="ECO:0000256" key="7">
    <source>
        <dbReference type="ARBA" id="ARBA00022927"/>
    </source>
</evidence>
<dbReference type="InterPro" id="IPR047196">
    <property type="entry name" value="YidC_ALB_C"/>
</dbReference>
<comment type="subcellular location">
    <subcellularLocation>
        <location evidence="1">Cell inner membrane</location>
        <topology evidence="1">Multi-pass membrane protein</topology>
    </subcellularLocation>
    <subcellularLocation>
        <location evidence="13">Cell membrane</location>
        <topology evidence="13">Multi-pass membrane protein</topology>
    </subcellularLocation>
</comment>
<sequence length="443" mass="51684" precursor="true">MRKFLIVVLSFLALLVFAKNEISVIQLNNGVKVKTRFAEYEFDLYGNLLNVYIVTERRLHIFEAFGDGLELYDEDGKMLEEVVSFSILGTETAPGSFLSDVALVYEYKDGTVKNITVKNSPEYLLLVEVKTDRKLFLSLPRVWFEDNDRFVRGYFISFAPKNKIVSISKFDKGTLVLNKVQFDGELKVTVHMGPLKRIFLKKLFPEDYSVIVSELRTIRGTTSWYDPLFYPLVWFFWWLYELTKNFGWAIILFTIVVRFILYPLYHAQTKSMIKLRKIQPKIEEVRKKYKDPQKQQEALMKIYQEEGVNPASGCLMLLVQLPIFFLLYAVIRYFQEEFAYGSRFLIWNDLSVGGFSANAIFILITIVASYYNTLITSTDTRSAWQGILMSVIFPFLFVGLPSGLFLYYTTNTVIQLIVTYYIYKRYKIKGITTRELLGLRAKR</sequence>
<keyword evidence="7 13" id="KW-0653">Protein transport</keyword>
<comment type="similarity">
    <text evidence="2 13">Belongs to the OXA1/ALB3/YidC family. Type 1 subfamily.</text>
</comment>
<dbReference type="HAMAP" id="MF_01810">
    <property type="entry name" value="YidC_type1"/>
    <property type="match status" value="1"/>
</dbReference>
<gene>
    <name evidence="13" type="primary">yidC</name>
    <name evidence="15" type="ORF">Theth_0635</name>
</gene>
<evidence type="ECO:0000256" key="12">
    <source>
        <dbReference type="ARBA" id="ARBA00033342"/>
    </source>
</evidence>
<dbReference type="CDD" id="cd19668">
    <property type="entry name" value="TmYidC_peri"/>
    <property type="match status" value="1"/>
</dbReference>
<feature type="transmembrane region" description="Helical" evidence="13">
    <location>
        <begin position="406"/>
        <end position="423"/>
    </location>
</feature>
<comment type="subunit">
    <text evidence="13">Interacts with the Sec translocase complex via SecD. Specifically interacts with transmembrane segments of nascent integral membrane proteins during membrane integration.</text>
</comment>
<dbReference type="eggNOG" id="COG0706">
    <property type="taxonomic scope" value="Bacteria"/>
</dbReference>
<dbReference type="GO" id="GO:0032977">
    <property type="term" value="F:membrane insertase activity"/>
    <property type="evidence" value="ECO:0007669"/>
    <property type="project" value="InterPro"/>
</dbReference>
<feature type="domain" description="Membrane insertase YidC/Oxa/ALB C-terminal" evidence="14">
    <location>
        <begin position="246"/>
        <end position="424"/>
    </location>
</feature>
<dbReference type="GO" id="GO:0005886">
    <property type="term" value="C:plasma membrane"/>
    <property type="evidence" value="ECO:0007669"/>
    <property type="project" value="UniProtKB-SubCell"/>
</dbReference>
<evidence type="ECO:0000313" key="15">
    <source>
        <dbReference type="EMBL" id="AEH50722.1"/>
    </source>
</evidence>
<dbReference type="PANTHER" id="PTHR12428:SF65">
    <property type="entry name" value="CYTOCHROME C OXIDASE ASSEMBLY PROTEIN COX18, MITOCHONDRIAL"/>
    <property type="match status" value="1"/>
</dbReference>
<keyword evidence="10 13" id="KW-0143">Chaperone</keyword>
<evidence type="ECO:0000256" key="13">
    <source>
        <dbReference type="HAMAP-Rule" id="MF_01810"/>
    </source>
</evidence>
<evidence type="ECO:0000259" key="14">
    <source>
        <dbReference type="Pfam" id="PF02096"/>
    </source>
</evidence>
<evidence type="ECO:0000256" key="11">
    <source>
        <dbReference type="ARBA" id="ARBA00033245"/>
    </source>
</evidence>
<dbReference type="HOGENOM" id="CLU_618011_0_0_0"/>
<reference evidence="15 16" key="1">
    <citation type="submission" date="2010-11" db="EMBL/GenBank/DDBJ databases">
        <title>The complete genome of Thermotoga thermarum DSM 5069.</title>
        <authorList>
            <consortium name="US DOE Joint Genome Institute (JGI-PGF)"/>
            <person name="Lucas S."/>
            <person name="Copeland A."/>
            <person name="Lapidus A."/>
            <person name="Bruce D."/>
            <person name="Goodwin L."/>
            <person name="Pitluck S."/>
            <person name="Kyrpides N."/>
            <person name="Mavromatis K."/>
            <person name="Ivanova N."/>
            <person name="Zeytun A."/>
            <person name="Brettin T."/>
            <person name="Detter J.C."/>
            <person name="Tapia R."/>
            <person name="Han C."/>
            <person name="Land M."/>
            <person name="Hauser L."/>
            <person name="Markowitz V."/>
            <person name="Cheng J.-F."/>
            <person name="Hugenholtz P."/>
            <person name="Woyke T."/>
            <person name="Wu D."/>
            <person name="Spring S."/>
            <person name="Schroeder M."/>
            <person name="Brambilla E."/>
            <person name="Klenk H.-P."/>
            <person name="Eisen J.A."/>
        </authorList>
    </citation>
    <scope>NUCLEOTIDE SEQUENCE [LARGE SCALE GENOMIC DNA]</scope>
    <source>
        <strain evidence="15 16">DSM 5069</strain>
    </source>
</reference>
<dbReference type="InterPro" id="IPR028055">
    <property type="entry name" value="YidC/Oxa/ALB_C"/>
</dbReference>
<dbReference type="PANTHER" id="PTHR12428">
    <property type="entry name" value="OXA1"/>
    <property type="match status" value="1"/>
</dbReference>
<dbReference type="OrthoDB" id="9780552at2"/>
<evidence type="ECO:0000256" key="5">
    <source>
        <dbReference type="ARBA" id="ARBA00022475"/>
    </source>
</evidence>
<evidence type="ECO:0000256" key="10">
    <source>
        <dbReference type="ARBA" id="ARBA00023186"/>
    </source>
</evidence>